<organism evidence="2 3">
    <name type="scientific">Psychroflexus salinarum</name>
    <dbReference type="NCBI Taxonomy" id="546024"/>
    <lineage>
        <taxon>Bacteria</taxon>
        <taxon>Pseudomonadati</taxon>
        <taxon>Bacteroidota</taxon>
        <taxon>Flavobacteriia</taxon>
        <taxon>Flavobacteriales</taxon>
        <taxon>Flavobacteriaceae</taxon>
        <taxon>Psychroflexus</taxon>
    </lineage>
</organism>
<comment type="caution">
    <text evidence="2">The sequence shown here is derived from an EMBL/GenBank/DDBJ whole genome shotgun (WGS) entry which is preliminary data.</text>
</comment>
<dbReference type="EMBL" id="JBHTIV010000007">
    <property type="protein sequence ID" value="MFD0932466.1"/>
    <property type="molecule type" value="Genomic_DNA"/>
</dbReference>
<gene>
    <name evidence="2" type="ORF">ACFQ0R_07635</name>
</gene>
<keyword evidence="3" id="KW-1185">Reference proteome</keyword>
<sequence>MQQSELPKPSGSNSESYKPSEFSEFFQENWIYLAILIVIIYIVVMYAKILKDRKKNKEEE</sequence>
<feature type="transmembrane region" description="Helical" evidence="1">
    <location>
        <begin position="30"/>
        <end position="47"/>
    </location>
</feature>
<keyword evidence="1" id="KW-1133">Transmembrane helix</keyword>
<dbReference type="RefSeq" id="WP_379657787.1">
    <property type="nucleotide sequence ID" value="NZ_JBHTIV010000007.1"/>
</dbReference>
<keyword evidence="1" id="KW-0812">Transmembrane</keyword>
<proteinExistence type="predicted"/>
<evidence type="ECO:0000256" key="1">
    <source>
        <dbReference type="SAM" id="Phobius"/>
    </source>
</evidence>
<name>A0ABW3GPA9_9FLAO</name>
<protein>
    <recommendedName>
        <fullName evidence="4">CcmD family protein</fullName>
    </recommendedName>
</protein>
<evidence type="ECO:0008006" key="4">
    <source>
        <dbReference type="Google" id="ProtNLM"/>
    </source>
</evidence>
<keyword evidence="1" id="KW-0472">Membrane</keyword>
<dbReference type="Proteomes" id="UP001597049">
    <property type="component" value="Unassembled WGS sequence"/>
</dbReference>
<reference evidence="3" key="1">
    <citation type="journal article" date="2019" name="Int. J. Syst. Evol. Microbiol.">
        <title>The Global Catalogue of Microorganisms (GCM) 10K type strain sequencing project: providing services to taxonomists for standard genome sequencing and annotation.</title>
        <authorList>
            <consortium name="The Broad Institute Genomics Platform"/>
            <consortium name="The Broad Institute Genome Sequencing Center for Infectious Disease"/>
            <person name="Wu L."/>
            <person name="Ma J."/>
        </authorList>
    </citation>
    <scope>NUCLEOTIDE SEQUENCE [LARGE SCALE GENOMIC DNA]</scope>
    <source>
        <strain evidence="3">CCUG 56752</strain>
    </source>
</reference>
<evidence type="ECO:0000313" key="3">
    <source>
        <dbReference type="Proteomes" id="UP001597049"/>
    </source>
</evidence>
<accession>A0ABW3GPA9</accession>
<evidence type="ECO:0000313" key="2">
    <source>
        <dbReference type="EMBL" id="MFD0932466.1"/>
    </source>
</evidence>